<dbReference type="GO" id="GO:0003677">
    <property type="term" value="F:DNA binding"/>
    <property type="evidence" value="ECO:0007669"/>
    <property type="project" value="UniProtKB-KW"/>
</dbReference>
<evidence type="ECO:0000313" key="5">
    <source>
        <dbReference type="EMBL" id="GGY90390.1"/>
    </source>
</evidence>
<evidence type="ECO:0000256" key="3">
    <source>
        <dbReference type="ARBA" id="ARBA00023163"/>
    </source>
</evidence>
<reference evidence="5" key="1">
    <citation type="journal article" date="2014" name="Int. J. Syst. Evol. Microbiol.">
        <title>Complete genome sequence of Corynebacterium casei LMG S-19264T (=DSM 44701T), isolated from a smear-ripened cheese.</title>
        <authorList>
            <consortium name="US DOE Joint Genome Institute (JGI-PGF)"/>
            <person name="Walter F."/>
            <person name="Albersmeier A."/>
            <person name="Kalinowski J."/>
            <person name="Ruckert C."/>
        </authorList>
    </citation>
    <scope>NUCLEOTIDE SEQUENCE</scope>
    <source>
        <strain evidence="5">KCTC 32255</strain>
    </source>
</reference>
<dbReference type="EMBL" id="BMZA01000001">
    <property type="protein sequence ID" value="GGY90390.1"/>
    <property type="molecule type" value="Genomic_DNA"/>
</dbReference>
<keyword evidence="3" id="KW-0804">Transcription</keyword>
<dbReference type="InterPro" id="IPR000524">
    <property type="entry name" value="Tscrpt_reg_HTH_GntR"/>
</dbReference>
<name>A0A918P8I3_9SPHN</name>
<dbReference type="PRINTS" id="PR00035">
    <property type="entry name" value="HTHGNTR"/>
</dbReference>
<dbReference type="CDD" id="cd07377">
    <property type="entry name" value="WHTH_GntR"/>
    <property type="match status" value="1"/>
</dbReference>
<dbReference type="PROSITE" id="PS50949">
    <property type="entry name" value="HTH_GNTR"/>
    <property type="match status" value="1"/>
</dbReference>
<evidence type="ECO:0000256" key="2">
    <source>
        <dbReference type="ARBA" id="ARBA00023125"/>
    </source>
</evidence>
<dbReference type="PANTHER" id="PTHR43537">
    <property type="entry name" value="TRANSCRIPTIONAL REGULATOR, GNTR FAMILY"/>
    <property type="match status" value="1"/>
</dbReference>
<evidence type="ECO:0000313" key="6">
    <source>
        <dbReference type="Proteomes" id="UP000648075"/>
    </source>
</evidence>
<dbReference type="Gene3D" id="1.20.120.530">
    <property type="entry name" value="GntR ligand-binding domain-like"/>
    <property type="match status" value="1"/>
</dbReference>
<organism evidence="5 6">
    <name type="scientific">Novosphingobium colocasiae</name>
    <dbReference type="NCBI Taxonomy" id="1256513"/>
    <lineage>
        <taxon>Bacteria</taxon>
        <taxon>Pseudomonadati</taxon>
        <taxon>Pseudomonadota</taxon>
        <taxon>Alphaproteobacteria</taxon>
        <taxon>Sphingomonadales</taxon>
        <taxon>Sphingomonadaceae</taxon>
        <taxon>Novosphingobium</taxon>
    </lineage>
</organism>
<dbReference type="Gene3D" id="1.10.10.10">
    <property type="entry name" value="Winged helix-like DNA-binding domain superfamily/Winged helix DNA-binding domain"/>
    <property type="match status" value="1"/>
</dbReference>
<gene>
    <name evidence="5" type="ORF">GCM10011614_01330</name>
</gene>
<dbReference type="InterPro" id="IPR036388">
    <property type="entry name" value="WH-like_DNA-bd_sf"/>
</dbReference>
<evidence type="ECO:0000256" key="1">
    <source>
        <dbReference type="ARBA" id="ARBA00023015"/>
    </source>
</evidence>
<sequence>MAADDVNETSTKPVRAKRAFERVSEAILQDIREEKLRPGDKLPSERALADAFSVNRHAVREALRTLEMSGVLRFAKGASGGAFIRENSADGVGQSIKNMIILGRMPLVDLMVVRVNLLVQAAELAAMRANEADFAALDRNIEDLREAIEEGDAVKTVGPVVGFNRVLGSASHNLVLEMLIDSVADIVTDILKVYKLPTEMELVQPRRDIVAALRAGDGPRACELLRVHYEATTNYVLARIGNWHNDGG</sequence>
<keyword evidence="2" id="KW-0238">DNA-binding</keyword>
<accession>A0A918P8I3</accession>
<comment type="caution">
    <text evidence="5">The sequence shown here is derived from an EMBL/GenBank/DDBJ whole genome shotgun (WGS) entry which is preliminary data.</text>
</comment>
<evidence type="ECO:0000259" key="4">
    <source>
        <dbReference type="PROSITE" id="PS50949"/>
    </source>
</evidence>
<feature type="domain" description="HTH gntR-type" evidence="4">
    <location>
        <begin position="17"/>
        <end position="87"/>
    </location>
</feature>
<dbReference type="Proteomes" id="UP000648075">
    <property type="component" value="Unassembled WGS sequence"/>
</dbReference>
<dbReference type="InterPro" id="IPR036390">
    <property type="entry name" value="WH_DNA-bd_sf"/>
</dbReference>
<keyword evidence="6" id="KW-1185">Reference proteome</keyword>
<dbReference type="InterPro" id="IPR011711">
    <property type="entry name" value="GntR_C"/>
</dbReference>
<dbReference type="PANTHER" id="PTHR43537:SF5">
    <property type="entry name" value="UXU OPERON TRANSCRIPTIONAL REGULATOR"/>
    <property type="match status" value="1"/>
</dbReference>
<dbReference type="Pfam" id="PF00392">
    <property type="entry name" value="GntR"/>
    <property type="match status" value="1"/>
</dbReference>
<dbReference type="SMART" id="SM00895">
    <property type="entry name" value="FCD"/>
    <property type="match status" value="1"/>
</dbReference>
<proteinExistence type="predicted"/>
<dbReference type="GO" id="GO:0003700">
    <property type="term" value="F:DNA-binding transcription factor activity"/>
    <property type="evidence" value="ECO:0007669"/>
    <property type="project" value="InterPro"/>
</dbReference>
<dbReference type="Pfam" id="PF07729">
    <property type="entry name" value="FCD"/>
    <property type="match status" value="1"/>
</dbReference>
<dbReference type="SMART" id="SM00345">
    <property type="entry name" value="HTH_GNTR"/>
    <property type="match status" value="1"/>
</dbReference>
<dbReference type="SUPFAM" id="SSF48008">
    <property type="entry name" value="GntR ligand-binding domain-like"/>
    <property type="match status" value="1"/>
</dbReference>
<reference evidence="5" key="2">
    <citation type="submission" date="2020-09" db="EMBL/GenBank/DDBJ databases">
        <authorList>
            <person name="Sun Q."/>
            <person name="Kim S."/>
        </authorList>
    </citation>
    <scope>NUCLEOTIDE SEQUENCE</scope>
    <source>
        <strain evidence="5">KCTC 32255</strain>
    </source>
</reference>
<dbReference type="AlphaFoldDB" id="A0A918P8I3"/>
<keyword evidence="1" id="KW-0805">Transcription regulation</keyword>
<protein>
    <submittedName>
        <fullName evidence="5">GntR family transcriptional regulator</fullName>
    </submittedName>
</protein>
<dbReference type="SUPFAM" id="SSF46785">
    <property type="entry name" value="Winged helix' DNA-binding domain"/>
    <property type="match status" value="1"/>
</dbReference>
<dbReference type="InterPro" id="IPR008920">
    <property type="entry name" value="TF_FadR/GntR_C"/>
</dbReference>